<sequence>MTASAFPGRGQYSIYTGRATNWPLVTLSAVLAVPLLALGWSSDGSRRGLVLPFLVVIVAVLVNVLTGSSVRTTAGPGGVSIRFGLLGWPRCTYGLDQIERAEVIDLHSWYVVYGFWWTGRRTCCTVRSGPTLRLTLRTGRTVTVTVPDPGAAVAVIREAMPA</sequence>
<evidence type="ECO:0008006" key="4">
    <source>
        <dbReference type="Google" id="ProtNLM"/>
    </source>
</evidence>
<comment type="caution">
    <text evidence="2">The sequence shown here is derived from an EMBL/GenBank/DDBJ whole genome shotgun (WGS) entry which is preliminary data.</text>
</comment>
<feature type="transmembrane region" description="Helical" evidence="1">
    <location>
        <begin position="48"/>
        <end position="66"/>
    </location>
</feature>
<dbReference type="RefSeq" id="WP_071087672.1">
    <property type="nucleotide sequence ID" value="NZ_MBLM01000137.1"/>
</dbReference>
<name>A0A1S1QGJ6_9ACTN</name>
<gene>
    <name evidence="2" type="ORF">CC117_24485</name>
</gene>
<keyword evidence="1" id="KW-0812">Transmembrane</keyword>
<keyword evidence="3" id="KW-1185">Reference proteome</keyword>
<evidence type="ECO:0000313" key="2">
    <source>
        <dbReference type="EMBL" id="OHV32709.1"/>
    </source>
</evidence>
<dbReference type="Proteomes" id="UP000179627">
    <property type="component" value="Unassembled WGS sequence"/>
</dbReference>
<keyword evidence="1" id="KW-1133">Transmembrane helix</keyword>
<organism evidence="2 3">
    <name type="scientific">Parafrankia colletiae</name>
    <dbReference type="NCBI Taxonomy" id="573497"/>
    <lineage>
        <taxon>Bacteria</taxon>
        <taxon>Bacillati</taxon>
        <taxon>Actinomycetota</taxon>
        <taxon>Actinomycetes</taxon>
        <taxon>Frankiales</taxon>
        <taxon>Frankiaceae</taxon>
        <taxon>Parafrankia</taxon>
    </lineage>
</organism>
<dbReference type="AlphaFoldDB" id="A0A1S1QGJ6"/>
<reference evidence="3" key="1">
    <citation type="submission" date="2016-07" db="EMBL/GenBank/DDBJ databases">
        <title>Sequence Frankia sp. strain CcI1.17.</title>
        <authorList>
            <person name="Ghodhbane-Gtari F."/>
            <person name="Swanson E."/>
            <person name="Gueddou A."/>
            <person name="Morris K."/>
            <person name="Hezbri K."/>
            <person name="Ktari A."/>
            <person name="Nouioui I."/>
            <person name="Abebe-Akele F."/>
            <person name="Simpson S."/>
            <person name="Thomas K."/>
            <person name="Gtari M."/>
            <person name="Tisa L.S."/>
            <person name="Hurst S."/>
        </authorList>
    </citation>
    <scope>NUCLEOTIDE SEQUENCE [LARGE SCALE GENOMIC DNA]</scope>
    <source>
        <strain evidence="3">Cc1.17</strain>
    </source>
</reference>
<keyword evidence="1" id="KW-0472">Membrane</keyword>
<protein>
    <recommendedName>
        <fullName evidence="4">Bacterial Pleckstrin homology domain-containing protein</fullName>
    </recommendedName>
</protein>
<accession>A0A1S1QGJ6</accession>
<evidence type="ECO:0000256" key="1">
    <source>
        <dbReference type="SAM" id="Phobius"/>
    </source>
</evidence>
<evidence type="ECO:0000313" key="3">
    <source>
        <dbReference type="Proteomes" id="UP000179627"/>
    </source>
</evidence>
<dbReference type="EMBL" id="MBLM01000137">
    <property type="protein sequence ID" value="OHV32709.1"/>
    <property type="molecule type" value="Genomic_DNA"/>
</dbReference>
<feature type="transmembrane region" description="Helical" evidence="1">
    <location>
        <begin position="20"/>
        <end position="41"/>
    </location>
</feature>
<dbReference type="OrthoDB" id="4303577at2"/>
<proteinExistence type="predicted"/>